<dbReference type="InterPro" id="IPR037401">
    <property type="entry name" value="SnoaL-like"/>
</dbReference>
<protein>
    <recommendedName>
        <fullName evidence="1">SnoaL-like domain-containing protein</fullName>
    </recommendedName>
</protein>
<gene>
    <name evidence="2" type="ORF">B7Z12_13335</name>
</gene>
<comment type="caution">
    <text evidence="2">The sequence shown here is derived from an EMBL/GenBank/DDBJ whole genome shotgun (WGS) entry which is preliminary data.</text>
</comment>
<dbReference type="Proteomes" id="UP000215616">
    <property type="component" value="Unassembled WGS sequence"/>
</dbReference>
<accession>A0A258D1M1</accession>
<evidence type="ECO:0000259" key="1">
    <source>
        <dbReference type="Pfam" id="PF12680"/>
    </source>
</evidence>
<feature type="domain" description="SnoaL-like" evidence="1">
    <location>
        <begin position="9"/>
        <end position="111"/>
    </location>
</feature>
<reference evidence="2 3" key="1">
    <citation type="submission" date="2017-03" db="EMBL/GenBank/DDBJ databases">
        <title>Lifting the veil on microbial sulfur biogeochemistry in mining wastewaters.</title>
        <authorList>
            <person name="Kantor R.S."/>
            <person name="Colenbrander Nelson T."/>
            <person name="Marshall S."/>
            <person name="Bennett D."/>
            <person name="Apte S."/>
            <person name="Camacho D."/>
            <person name="Thomas B.C."/>
            <person name="Warren L.A."/>
            <person name="Banfield J.F."/>
        </authorList>
    </citation>
    <scope>NUCLEOTIDE SEQUENCE [LARGE SCALE GENOMIC DNA]</scope>
    <source>
        <strain evidence="2">32-67-7</strain>
    </source>
</reference>
<dbReference type="EMBL" id="NCDQ01000221">
    <property type="protein sequence ID" value="OYX01810.1"/>
    <property type="molecule type" value="Genomic_DNA"/>
</dbReference>
<dbReference type="InterPro" id="IPR032710">
    <property type="entry name" value="NTF2-like_dom_sf"/>
</dbReference>
<evidence type="ECO:0000313" key="3">
    <source>
        <dbReference type="Proteomes" id="UP000215616"/>
    </source>
</evidence>
<name>A0A258D1M1_CAUVI</name>
<evidence type="ECO:0000313" key="2">
    <source>
        <dbReference type="EMBL" id="OYX01810.1"/>
    </source>
</evidence>
<organism evidence="2 3">
    <name type="scientific">Caulobacter vibrioides</name>
    <name type="common">Caulobacter crescentus</name>
    <dbReference type="NCBI Taxonomy" id="155892"/>
    <lineage>
        <taxon>Bacteria</taxon>
        <taxon>Pseudomonadati</taxon>
        <taxon>Pseudomonadota</taxon>
        <taxon>Alphaproteobacteria</taxon>
        <taxon>Caulobacterales</taxon>
        <taxon>Caulobacteraceae</taxon>
        <taxon>Caulobacter</taxon>
    </lineage>
</organism>
<dbReference type="Pfam" id="PF12680">
    <property type="entry name" value="SnoaL_2"/>
    <property type="match status" value="2"/>
</dbReference>
<dbReference type="Gene3D" id="3.10.450.50">
    <property type="match status" value="2"/>
</dbReference>
<dbReference type="SUPFAM" id="SSF54427">
    <property type="entry name" value="NTF2-like"/>
    <property type="match status" value="2"/>
</dbReference>
<proteinExistence type="predicted"/>
<feature type="domain" description="SnoaL-like" evidence="1">
    <location>
        <begin position="131"/>
        <end position="232"/>
    </location>
</feature>
<sequence length="243" mass="27685">MTPDEDRIAQLYEAFNTRAFDRVIAGMTSDVSWPDEIEDRRLEGVDAVRDYFQTTTAPVRIQHQPIALFTPSPGQVEVLTRQTVVSEEDGSVWSSQRARHRFTMRDGLIARLDSQQNYVALTFEGVERLLQRLCDAINAQDVDAIMACYAPHARFQDKLEDGELSGAEDIRAHFEHLFATMQVTLAIRDYALQPDDWTRARLQVEARGLNGHLWQDGGVTVWYRLESGRIVEQEIDDGDGTTR</sequence>
<dbReference type="AlphaFoldDB" id="A0A258D1M1"/>